<protein>
    <recommendedName>
        <fullName evidence="3">Bacteriophage Gp15 protein</fullName>
    </recommendedName>
</protein>
<dbReference type="Pfam" id="PF06854">
    <property type="entry name" value="Phage_Gp15"/>
    <property type="match status" value="1"/>
</dbReference>
<accession>A0A6G1X7T6</accession>
<evidence type="ECO:0008006" key="3">
    <source>
        <dbReference type="Google" id="ProtNLM"/>
    </source>
</evidence>
<dbReference type="Proteomes" id="UP000480185">
    <property type="component" value="Unassembled WGS sequence"/>
</dbReference>
<organism evidence="1 2">
    <name type="scientific">Salinibacillus xinjiangensis</name>
    <dbReference type="NCBI Taxonomy" id="1229268"/>
    <lineage>
        <taxon>Bacteria</taxon>
        <taxon>Bacillati</taxon>
        <taxon>Bacillota</taxon>
        <taxon>Bacilli</taxon>
        <taxon>Bacillales</taxon>
        <taxon>Bacillaceae</taxon>
        <taxon>Salinibacillus</taxon>
    </lineage>
</organism>
<proteinExistence type="predicted"/>
<sequence length="219" mass="25818">MKLTDRFEGDFITINGTEYELDFSFDNILRIKELEIDDEVHDHDKIAFMFEMLVIDCELNLDLEQKRDIVEHILNHLLVKEDVSDRFEEDEQEEAGEQETAPQKNTYDFDQDAELIFASFLMDYNMDLIEQQGKLHWNKFIALFNGLSEKTPFMQVIHIRTMEVPKQNKHNQKERERILRLKRHYALNQSEENAVKEIDNTFDALGEAFKATAKKAGGK</sequence>
<evidence type="ECO:0000313" key="1">
    <source>
        <dbReference type="EMBL" id="MRG87007.1"/>
    </source>
</evidence>
<keyword evidence="2" id="KW-1185">Reference proteome</keyword>
<evidence type="ECO:0000313" key="2">
    <source>
        <dbReference type="Proteomes" id="UP000480185"/>
    </source>
</evidence>
<comment type="caution">
    <text evidence="1">The sequence shown here is derived from an EMBL/GenBank/DDBJ whole genome shotgun (WGS) entry which is preliminary data.</text>
</comment>
<dbReference type="OrthoDB" id="1758052at2"/>
<gene>
    <name evidence="1" type="ORF">GH754_11880</name>
</gene>
<dbReference type="AlphaFoldDB" id="A0A6G1X7T6"/>
<dbReference type="InterPro" id="IPR009660">
    <property type="entry name" value="Phage_A500_Gp15"/>
</dbReference>
<dbReference type="EMBL" id="WJNH01000007">
    <property type="protein sequence ID" value="MRG87007.1"/>
    <property type="molecule type" value="Genomic_DNA"/>
</dbReference>
<name>A0A6G1X7T6_9BACI</name>
<dbReference type="RefSeq" id="WP_153728900.1">
    <property type="nucleotide sequence ID" value="NZ_WJNH01000007.1"/>
</dbReference>
<reference evidence="1 2" key="1">
    <citation type="submission" date="2019-11" db="EMBL/GenBank/DDBJ databases">
        <authorList>
            <person name="Li J."/>
        </authorList>
    </citation>
    <scope>NUCLEOTIDE SEQUENCE [LARGE SCALE GENOMIC DNA]</scope>
    <source>
        <strain evidence="1 2">J4</strain>
    </source>
</reference>